<dbReference type="Pfam" id="PF14315">
    <property type="entry name" value="DUF4380"/>
    <property type="match status" value="1"/>
</dbReference>
<dbReference type="EMBL" id="OCND01000005">
    <property type="protein sequence ID" value="SOD54909.1"/>
    <property type="molecule type" value="Genomic_DNA"/>
</dbReference>
<evidence type="ECO:0000313" key="3">
    <source>
        <dbReference type="Proteomes" id="UP000219374"/>
    </source>
</evidence>
<dbReference type="RefSeq" id="WP_238394724.1">
    <property type="nucleotide sequence ID" value="NZ_OCND01000005.1"/>
</dbReference>
<keyword evidence="3" id="KW-1185">Reference proteome</keyword>
<evidence type="ECO:0008006" key="4">
    <source>
        <dbReference type="Google" id="ProtNLM"/>
    </source>
</evidence>
<protein>
    <recommendedName>
        <fullName evidence="4">DUF4380 domain-containing protein</fullName>
    </recommendedName>
</protein>
<reference evidence="2 3" key="1">
    <citation type="submission" date="2017-09" db="EMBL/GenBank/DDBJ databases">
        <authorList>
            <person name="Ehlers B."/>
            <person name="Leendertz F.H."/>
        </authorList>
    </citation>
    <scope>NUCLEOTIDE SEQUENCE [LARGE SCALE GENOMIC DNA]</scope>
    <source>
        <strain evidence="2 3">CGMCC 1.10978</strain>
    </source>
</reference>
<feature type="signal peptide" evidence="1">
    <location>
        <begin position="1"/>
        <end position="18"/>
    </location>
</feature>
<feature type="chain" id="PRO_5012583505" description="DUF4380 domain-containing protein" evidence="1">
    <location>
        <begin position="19"/>
        <end position="349"/>
    </location>
</feature>
<evidence type="ECO:0000256" key="1">
    <source>
        <dbReference type="SAM" id="SignalP"/>
    </source>
</evidence>
<name>A0A286D8F3_9GAMM</name>
<organism evidence="2 3">
    <name type="scientific">Pseudoxanthomonas wuyuanensis</name>
    <dbReference type="NCBI Taxonomy" id="1073196"/>
    <lineage>
        <taxon>Bacteria</taxon>
        <taxon>Pseudomonadati</taxon>
        <taxon>Pseudomonadota</taxon>
        <taxon>Gammaproteobacteria</taxon>
        <taxon>Lysobacterales</taxon>
        <taxon>Lysobacteraceae</taxon>
        <taxon>Pseudoxanthomonas</taxon>
    </lineage>
</organism>
<accession>A0A286D8F3</accession>
<keyword evidence="1" id="KW-0732">Signal</keyword>
<evidence type="ECO:0000313" key="2">
    <source>
        <dbReference type="EMBL" id="SOD54909.1"/>
    </source>
</evidence>
<sequence length="349" mass="38154">MKRWLIAMLLGAPMTALAVETIRLESDAVVLEVTPELGGRGLWFSLQGRGNVLKVGAAVETQPAPEVSATADDIGYLGHDVWLGPQSQWWLQQDANRARRKAAANWPPDPYLALATTRIVEATGQRLVLEGAPSPVSGVQLRKIFALDPERPDTVELRAQARNVRDTPVAWDLWFNTRVAPSTRVYVPVAGQQDVRVEPSTGATIAPLLPRVGDGLFSFERSPLPAGATTRRGKVFLQPSAGWMAGFAGDQLFIIRFPHQARSSIHPEQGQVELYLDDAADPGDGLLEMEVHAPYRTLQPGQSMEAAERWTVLPYDGADTREAQLAFLCGEAAERLEEPNLCGTANPRR</sequence>
<dbReference type="Proteomes" id="UP000219374">
    <property type="component" value="Unassembled WGS sequence"/>
</dbReference>
<proteinExistence type="predicted"/>
<dbReference type="InterPro" id="IPR025488">
    <property type="entry name" value="DUF4380"/>
</dbReference>
<gene>
    <name evidence="2" type="ORF">SAMN06296416_105182</name>
</gene>
<dbReference type="AlphaFoldDB" id="A0A286D8F3"/>